<sequence>MKKYFPFFLVIVLVLFYSDCCSKDKDCSKDNPRCINGKCVECNTTNDCTIAAYCDTNKHECRTYSSDNVLGEFCQSNNCSDGTAACAYCHAYEGRYWVGQCINFKCEACNYKTQEGLNQDHTDGYCYPKLVSGTAGIVGKRQFTGFTPRFLKQDSSAIAYFVYGFVLLIYIIFQCFFIVKKNKTKIIDFHTYFQDIFSKKILHQKTYFEKNIQNGKKLDELWEKKEEITDEEAHRNWFCSFAECFIDTHQKWSPSPKIFSEFDPNKKKMGDLLEELIQKNLAHSKELIIETLKNLYRTANFFISGNYQNLSQEAISLEMTTLLLRSPFNRFTLFQNGLLILTYEISLKIISLLNEIEKIDEKKQIENIDLFLLQFFMVNVLEILYKFIHQSNDSNLKQYILSAIELNYPEVLLEILSSTEKIRKKYVFNQIYLNIQTRLINLITVLIGEFSVNANFSENIIGISMNILFNEKSPELNINEVFMQKYKREMIKNWNKKEVDEFKRSLYYFFGFSGLTENNEEANINKIFRENEILEFQELKHIEIQIQFLVISLLMNLISSYPEFEKTVCKEEKIFCLVDFILGILYSFKPKWIENNFEIVDKENNNTQKNNGNKNNEFIIENAQDPTHTYSFREIQFNSNIKDNYEKKEIKLEEMKIKSIFFQQNDSSFPKPKPKINEIPNYLLAQLYQDFKELAKISNENQHKLKIPIEQRKKNFLEVSNASLNEIIYFSCIKIFDPNFHETKFNTKAREYSRRVNPELHIYTLDFLVNTLDLESINKLGLLGFWKFFAKDFYQEAFLGKESQKRFQMKQGFFFDCVRFFATQKGYSNENEVGVLIEMMEHEIQQEKMERVSQICEVILEIIKHNYDQTLRSLSKISAEKTILNGIRSIMKLVHENTENEDKIVEFQNEQKILFELLDFYLSNTENKIATLTNEKVISALLWLLDFANTKKFAMFQLSSLMRVLEKTWTKIPTRLFKMYFEKILIIQQQNSKKGEEAEKKISQIAEMLESAGNVVIWNKKILQEYFRDGGIFELLAALLGNPLWGAYLVEKCLEMMISMFSESQENIQFFKKQVGFHILGDVLADIESKKPTQNTYCLLMDMLVNQGKFDPKNNFLIQNPDVIVMIFHIFARNEDPNFFILIETFSLITEKSIHNSSCCCSAGLISFLINLIPTITRAEVASSIGKLLLILCSHSVTVKELKLFFRILNPLSIGEQSVRPHYYGLIVSVMKRMSESRSNFPTNFFNFNGHTGHIILPVISSFPPTHEREMSFLTWLRVESFLTPLNKPKYQPRVFSFSSKSGYGVDFFLTQTTSFSSDESAWFGIQTRCPNITHEEIFANSLVTSKRHYFVSLNIIQHRKNNVEFRLHLDDHFVSKIILNMPLITEELIENRIGSNYHSDKNNENLYEDNLFFGQMGAIYFLKENLSQTQNEKIFRLGPNYLGLFDPAEFPRSSNTNFSSLSSLNQKILFNYNCKGYHLHECFDQSPRNFSDSENKAKLVGMFPSTFLKIHDIINCIGGVRVFFPLIAQLNLELAKPNSVFNMENQDFSEKSYGNLLLSQIFSIISTLLLSSSYNQQDILNSEGIGALSLLFQRVSSRYFTTDIIKQMELLFDGIENISFLRDFVSNIVMNFEIWIYTPFATQRALAIFIQEKIVTDPRQSVYSVTWIRFGDLIDLLYEYYWVSPFGKFCRGIEEKTNLATQKVIGKRPENKQEILELRGLILQAIMSLIHANTYFKQDLISFCYHMIDSQEDTECLIQTLKFLWRTMLSSLEQSSNFFHDIISVGIYQTASVLLGSQHPNIQRLCLEVIFVIELFAKTQKKKAVNIVKGKSIFDFAHNNLIKSPPTTKIFNLLFSILFLKRSKFYIEHAIQAPLRFERFFVTKTIMVLASKMGDSSPEKLSVFDTLSIALHQDENKDIFLADNDWRNLLFINMNLENFSENEQVISLFKIVMEQESVWSRSDISGQGNLCEIIQSIESCLQRRSPKINSSFQVGGQQDNKVLYQINETIITILRDLHYHLFKIRKHGWKSLYQTTSYLLSSKTISPKSKKSILNRVFADLLFKIDEQSKQTKYRFFDTQFPKKTEPSSNASKIIRIITLVHDFIQFSDHLLKEPFHDHKIISRTIKGKVAMIKELNRSVSLPDIKSQDEENKPLRRMSHLSHQNTVDEKYLHNSSFSTVLLKIAILFLANNQFFSKERANDNIKEQFFAKIVSELLSFGIQKTEDFNDFLIYMDYLCQLLYYWKDLKEFQIGTELIFRIISSLFSQDSNNLKQKNQLTIIPQERLKQEKIVQKDIILDLIQYLLIEYNKIICGSFSQQYHDLITNNLSQMKQKNLSDFFLDSDWKIVIQQFFVISRGDKRNKIQSEKNEKEQKKVDIVKWFLELKKQQESLIHTKHENEEMRTTKWNHRWRFIVRELHNERSIWGTRDPDKKQNWKLDKTETKSRKRMRLKINYKFDNHLDASIRRDHKNYTEAQRLLSETDLTKNIYTSKKEEQQLSIIKLTVDANIDPKNKESKNLQDEENKDEEILHEFKCEMIMPLRLISGLFRISVNSLGFVSKKDQLKEKNKKKNKKNNNSNNNNNNNSQEIEKIITQNHNEKNKNISENNPDYEYSNDLLRKTKIWNVDTIREIYKRRYHLQQSAIEIFFTDGKNYFFNFDRKHRNIVFSKILRMKPPNLRDEDLYASSKTPMDFIRKSSLTQQWQQGKITNFDYLMQLNTISGRTYNDLSQYPVFPWILQDYTSPELDLDSPETYRDLSFPVGALIESRRKFLKQKYNSFIGTDNEIPPFHYGCHYSNAGIVLYYLIRMEPFTTMYLQFQDGKFDHPDRIFSSIPTTFYNSIHDQLDVKELIPEFFYLPEFLENTNAFDLGKTQNGNIISNCELPKWAKTPEKFIRIHRKALESDYVSNNLHNWIDLIFGYKQKGAPAVESFNVFYHLTYEGVVDMDAIEEEQQRKALEAQIENFGQTPTQLFTSPHPRRTATYNPYSSFFRMPVGHDNPGELHGHLIDPLTNFDSQMIILQMQ</sequence>
<dbReference type="InterPro" id="IPR050865">
    <property type="entry name" value="BEACH_Domain"/>
</dbReference>
<evidence type="ECO:0000256" key="5">
    <source>
        <dbReference type="SAM" id="SignalP"/>
    </source>
</evidence>
<dbReference type="PANTHER" id="PTHR13743">
    <property type="entry name" value="BEIGE/BEACH-RELATED"/>
    <property type="match status" value="1"/>
</dbReference>
<dbReference type="GO" id="GO:0008104">
    <property type="term" value="P:intracellular protein localization"/>
    <property type="evidence" value="ECO:0007669"/>
    <property type="project" value="TreeGrafter"/>
</dbReference>
<dbReference type="EMBL" id="JAPDFW010000114">
    <property type="protein sequence ID" value="KAJ5068499.1"/>
    <property type="molecule type" value="Genomic_DNA"/>
</dbReference>
<protein>
    <submittedName>
        <fullName evidence="8">Beige/beach-related</fullName>
    </submittedName>
</protein>
<dbReference type="CDD" id="cd01201">
    <property type="entry name" value="PH_BEACH"/>
    <property type="match status" value="1"/>
</dbReference>
<keyword evidence="2" id="KW-0677">Repeat</keyword>
<dbReference type="PROSITE" id="PS51783">
    <property type="entry name" value="PH_BEACH"/>
    <property type="match status" value="1"/>
</dbReference>
<evidence type="ECO:0000256" key="3">
    <source>
        <dbReference type="SAM" id="MobiDB-lite"/>
    </source>
</evidence>
<dbReference type="SUPFAM" id="SSF81837">
    <property type="entry name" value="BEACH domain"/>
    <property type="match status" value="1"/>
</dbReference>
<dbReference type="CDD" id="cd06071">
    <property type="entry name" value="Beach"/>
    <property type="match status" value="1"/>
</dbReference>
<dbReference type="Proteomes" id="UP001149090">
    <property type="component" value="Unassembled WGS sequence"/>
</dbReference>
<dbReference type="GO" id="GO:0005829">
    <property type="term" value="C:cytosol"/>
    <property type="evidence" value="ECO:0007669"/>
    <property type="project" value="TreeGrafter"/>
</dbReference>
<dbReference type="InterPro" id="IPR000409">
    <property type="entry name" value="BEACH_dom"/>
</dbReference>
<dbReference type="InterPro" id="IPR036372">
    <property type="entry name" value="BEACH_dom_sf"/>
</dbReference>
<dbReference type="Gene3D" id="1.10.1540.10">
    <property type="entry name" value="BEACH domain"/>
    <property type="match status" value="1"/>
</dbReference>
<dbReference type="Gene3D" id="2.30.29.30">
    <property type="entry name" value="Pleckstrin-homology domain (PH domain)/Phosphotyrosine-binding domain (PTB)"/>
    <property type="match status" value="1"/>
</dbReference>
<dbReference type="Pfam" id="PF14844">
    <property type="entry name" value="PH_BEACH"/>
    <property type="match status" value="1"/>
</dbReference>
<keyword evidence="4" id="KW-0472">Membrane</keyword>
<dbReference type="FunFam" id="1.10.1540.10:FF:000001">
    <property type="entry name" value="neurobeachin isoform X1"/>
    <property type="match status" value="1"/>
</dbReference>
<dbReference type="InterPro" id="IPR046852">
    <property type="entry name" value="Neurobeachin_a-sol"/>
</dbReference>
<evidence type="ECO:0000256" key="1">
    <source>
        <dbReference type="ARBA" id="ARBA00022574"/>
    </source>
</evidence>
<dbReference type="PROSITE" id="PS50197">
    <property type="entry name" value="BEACH"/>
    <property type="match status" value="1"/>
</dbReference>
<name>A0A9Q0R604_ANAIG</name>
<keyword evidence="9" id="KW-1185">Reference proteome</keyword>
<keyword evidence="4" id="KW-0812">Transmembrane</keyword>
<proteinExistence type="predicted"/>
<dbReference type="Pfam" id="PF20425">
    <property type="entry name" value="Neurobeachin"/>
    <property type="match status" value="1"/>
</dbReference>
<evidence type="ECO:0000313" key="8">
    <source>
        <dbReference type="EMBL" id="KAJ5068499.1"/>
    </source>
</evidence>
<dbReference type="PANTHER" id="PTHR13743:SF112">
    <property type="entry name" value="BEACH DOMAIN-CONTAINING PROTEIN"/>
    <property type="match status" value="1"/>
</dbReference>
<evidence type="ECO:0000259" key="7">
    <source>
        <dbReference type="PROSITE" id="PS51783"/>
    </source>
</evidence>
<feature type="compositionally biased region" description="Low complexity" evidence="3">
    <location>
        <begin position="2576"/>
        <end position="2587"/>
    </location>
</feature>
<feature type="domain" description="BEACH" evidence="6">
    <location>
        <begin position="2689"/>
        <end position="2980"/>
    </location>
</feature>
<dbReference type="InterPro" id="IPR023362">
    <property type="entry name" value="PH-BEACH_dom"/>
</dbReference>
<feature type="region of interest" description="Disordered" evidence="3">
    <location>
        <begin position="2564"/>
        <end position="2588"/>
    </location>
</feature>
<keyword evidence="5" id="KW-0732">Signal</keyword>
<dbReference type="InterPro" id="IPR011993">
    <property type="entry name" value="PH-like_dom_sf"/>
</dbReference>
<dbReference type="SUPFAM" id="SSF50729">
    <property type="entry name" value="PH domain-like"/>
    <property type="match status" value="1"/>
</dbReference>
<keyword evidence="1" id="KW-0853">WD repeat</keyword>
<dbReference type="GO" id="GO:0019901">
    <property type="term" value="F:protein kinase binding"/>
    <property type="evidence" value="ECO:0007669"/>
    <property type="project" value="TreeGrafter"/>
</dbReference>
<organism evidence="8 9">
    <name type="scientific">Anaeramoeba ignava</name>
    <name type="common">Anaerobic marine amoeba</name>
    <dbReference type="NCBI Taxonomy" id="1746090"/>
    <lineage>
        <taxon>Eukaryota</taxon>
        <taxon>Metamonada</taxon>
        <taxon>Anaeramoebidae</taxon>
        <taxon>Anaeramoeba</taxon>
    </lineage>
</organism>
<evidence type="ECO:0000259" key="6">
    <source>
        <dbReference type="PROSITE" id="PS50197"/>
    </source>
</evidence>
<evidence type="ECO:0000313" key="9">
    <source>
        <dbReference type="Proteomes" id="UP001149090"/>
    </source>
</evidence>
<feature type="transmembrane region" description="Helical" evidence="4">
    <location>
        <begin position="157"/>
        <end position="179"/>
    </location>
</feature>
<evidence type="ECO:0000256" key="4">
    <source>
        <dbReference type="SAM" id="Phobius"/>
    </source>
</evidence>
<reference evidence="8" key="1">
    <citation type="submission" date="2022-10" db="EMBL/GenBank/DDBJ databases">
        <title>Novel sulphate-reducing endosymbionts in the free-living metamonad Anaeramoeba.</title>
        <authorList>
            <person name="Jerlstrom-Hultqvist J."/>
            <person name="Cepicka I."/>
            <person name="Gallot-Lavallee L."/>
            <person name="Salas-Leiva D."/>
            <person name="Curtis B.A."/>
            <person name="Zahonova K."/>
            <person name="Pipaliya S."/>
            <person name="Dacks J."/>
            <person name="Roger A.J."/>
        </authorList>
    </citation>
    <scope>NUCLEOTIDE SEQUENCE</scope>
    <source>
        <strain evidence="8">BMAN</strain>
    </source>
</reference>
<dbReference type="OrthoDB" id="26681at2759"/>
<keyword evidence="4" id="KW-1133">Transmembrane helix</keyword>
<accession>A0A9Q0R604</accession>
<dbReference type="GO" id="GO:0016020">
    <property type="term" value="C:membrane"/>
    <property type="evidence" value="ECO:0007669"/>
    <property type="project" value="TreeGrafter"/>
</dbReference>
<dbReference type="Pfam" id="PF15787">
    <property type="entry name" value="DUF4704"/>
    <property type="match status" value="1"/>
</dbReference>
<dbReference type="InterPro" id="IPR031570">
    <property type="entry name" value="NBEA/BDCP_DUF4704"/>
</dbReference>
<dbReference type="SMART" id="SM01026">
    <property type="entry name" value="Beach"/>
    <property type="match status" value="1"/>
</dbReference>
<comment type="caution">
    <text evidence="8">The sequence shown here is derived from an EMBL/GenBank/DDBJ whole genome shotgun (WGS) entry which is preliminary data.</text>
</comment>
<evidence type="ECO:0000256" key="2">
    <source>
        <dbReference type="ARBA" id="ARBA00022737"/>
    </source>
</evidence>
<dbReference type="Pfam" id="PF16057">
    <property type="entry name" value="DUF4800"/>
    <property type="match status" value="1"/>
</dbReference>
<dbReference type="Pfam" id="PF02138">
    <property type="entry name" value="Beach"/>
    <property type="match status" value="1"/>
</dbReference>
<gene>
    <name evidence="8" type="ORF">M0811_02432</name>
</gene>
<feature type="signal peptide" evidence="5">
    <location>
        <begin position="1"/>
        <end position="22"/>
    </location>
</feature>
<feature type="domain" description="BEACH-type PH" evidence="7">
    <location>
        <begin position="2525"/>
        <end position="2672"/>
    </location>
</feature>
<feature type="chain" id="PRO_5040443849" evidence="5">
    <location>
        <begin position="23"/>
        <end position="3024"/>
    </location>
</feature>